<comment type="caution">
    <text evidence="1">The sequence shown here is derived from an EMBL/GenBank/DDBJ whole genome shotgun (WGS) entry which is preliminary data.</text>
</comment>
<gene>
    <name evidence="1" type="ORF">V5799_015967</name>
</gene>
<proteinExistence type="predicted"/>
<evidence type="ECO:0000313" key="1">
    <source>
        <dbReference type="EMBL" id="KAK8782692.1"/>
    </source>
</evidence>
<accession>A0AAQ4F7P2</accession>
<dbReference type="EMBL" id="JARKHS020006397">
    <property type="protein sequence ID" value="KAK8782692.1"/>
    <property type="molecule type" value="Genomic_DNA"/>
</dbReference>
<keyword evidence="2" id="KW-1185">Reference proteome</keyword>
<dbReference type="Proteomes" id="UP001321473">
    <property type="component" value="Unassembled WGS sequence"/>
</dbReference>
<protein>
    <submittedName>
        <fullName evidence="1">Uncharacterized protein</fullName>
    </submittedName>
</protein>
<sequence length="139" mass="15379">MPRPIRPAILDVVTSRNATLLTRAARFAMGNSDYLNVRALELVSEHPRLVEIIEEQARVEAAEAASMVRSAVSRFHLARLEEFIKLAGVVRERVQRAGGFEAGGTDLCDLNEYCWNHIRKYLSLADVVVDSVALGSNGE</sequence>
<name>A0AAQ4F7P2_AMBAM</name>
<dbReference type="AlphaFoldDB" id="A0AAQ4F7P2"/>
<reference evidence="1 2" key="1">
    <citation type="journal article" date="2023" name="Arcadia Sci">
        <title>De novo assembly of a long-read Amblyomma americanum tick genome.</title>
        <authorList>
            <person name="Chou S."/>
            <person name="Poskanzer K.E."/>
            <person name="Rollins M."/>
            <person name="Thuy-Boun P.S."/>
        </authorList>
    </citation>
    <scope>NUCLEOTIDE SEQUENCE [LARGE SCALE GENOMIC DNA]</scope>
    <source>
        <strain evidence="1">F_SG_1</strain>
        <tissue evidence="1">Salivary glands</tissue>
    </source>
</reference>
<evidence type="ECO:0000313" key="2">
    <source>
        <dbReference type="Proteomes" id="UP001321473"/>
    </source>
</evidence>
<organism evidence="1 2">
    <name type="scientific">Amblyomma americanum</name>
    <name type="common">Lone star tick</name>
    <dbReference type="NCBI Taxonomy" id="6943"/>
    <lineage>
        <taxon>Eukaryota</taxon>
        <taxon>Metazoa</taxon>
        <taxon>Ecdysozoa</taxon>
        <taxon>Arthropoda</taxon>
        <taxon>Chelicerata</taxon>
        <taxon>Arachnida</taxon>
        <taxon>Acari</taxon>
        <taxon>Parasitiformes</taxon>
        <taxon>Ixodida</taxon>
        <taxon>Ixodoidea</taxon>
        <taxon>Ixodidae</taxon>
        <taxon>Amblyomminae</taxon>
        <taxon>Amblyomma</taxon>
    </lineage>
</organism>